<name>A0ABQ9EIJ4_TEGGR</name>
<protein>
    <submittedName>
        <fullName evidence="1">Uncharacterized protein</fullName>
    </submittedName>
</protein>
<accession>A0ABQ9EIJ4</accession>
<sequence length="104" mass="11146">MFDSLFSNGCQSDSDCSGNGCCVTDSRGHKHCFHHYIKYLEHCNLQGETYTCGCEPGLVCTSVDHITSANVALEGVLHPGQGVCERTANYTTTQGPMVAVEGGR</sequence>
<evidence type="ECO:0000313" key="2">
    <source>
        <dbReference type="Proteomes" id="UP001217089"/>
    </source>
</evidence>
<dbReference type="Proteomes" id="UP001217089">
    <property type="component" value="Unassembled WGS sequence"/>
</dbReference>
<organism evidence="1 2">
    <name type="scientific">Tegillarca granosa</name>
    <name type="common">Malaysian cockle</name>
    <name type="synonym">Anadara granosa</name>
    <dbReference type="NCBI Taxonomy" id="220873"/>
    <lineage>
        <taxon>Eukaryota</taxon>
        <taxon>Metazoa</taxon>
        <taxon>Spiralia</taxon>
        <taxon>Lophotrochozoa</taxon>
        <taxon>Mollusca</taxon>
        <taxon>Bivalvia</taxon>
        <taxon>Autobranchia</taxon>
        <taxon>Pteriomorphia</taxon>
        <taxon>Arcoida</taxon>
        <taxon>Arcoidea</taxon>
        <taxon>Arcidae</taxon>
        <taxon>Tegillarca</taxon>
    </lineage>
</organism>
<evidence type="ECO:0000313" key="1">
    <source>
        <dbReference type="EMBL" id="KAJ8304246.1"/>
    </source>
</evidence>
<keyword evidence="2" id="KW-1185">Reference proteome</keyword>
<comment type="caution">
    <text evidence="1">The sequence shown here is derived from an EMBL/GenBank/DDBJ whole genome shotgun (WGS) entry which is preliminary data.</text>
</comment>
<gene>
    <name evidence="1" type="ORF">KUTeg_017829</name>
</gene>
<dbReference type="EMBL" id="JARBDR010000903">
    <property type="protein sequence ID" value="KAJ8304246.1"/>
    <property type="molecule type" value="Genomic_DNA"/>
</dbReference>
<reference evidence="1 2" key="1">
    <citation type="submission" date="2022-12" db="EMBL/GenBank/DDBJ databases">
        <title>Chromosome-level genome of Tegillarca granosa.</title>
        <authorList>
            <person name="Kim J."/>
        </authorList>
    </citation>
    <scope>NUCLEOTIDE SEQUENCE [LARGE SCALE GENOMIC DNA]</scope>
    <source>
        <strain evidence="1">Teg-2019</strain>
        <tissue evidence="1">Adductor muscle</tissue>
    </source>
</reference>
<proteinExistence type="predicted"/>